<sequence length="57" mass="6154">MHPPTECIALQHGAVAPEELWCARYGSRCNGRRASRIAYRLLRRSDGSGGPCLAGAN</sequence>
<protein>
    <submittedName>
        <fullName evidence="1 2">Uncharacterized protein</fullName>
    </submittedName>
</protein>
<evidence type="ECO:0000313" key="1">
    <source>
        <dbReference type="EMBL" id="KFB36522.1"/>
    </source>
</evidence>
<reference evidence="1 3" key="1">
    <citation type="journal article" date="2014" name="BMC Genomics">
        <title>Genome sequence of Anopheles sinensis provides insight into genetics basis of mosquito competence for malaria parasites.</title>
        <authorList>
            <person name="Zhou D."/>
            <person name="Zhang D."/>
            <person name="Ding G."/>
            <person name="Shi L."/>
            <person name="Hou Q."/>
            <person name="Ye Y."/>
            <person name="Xu Y."/>
            <person name="Zhou H."/>
            <person name="Xiong C."/>
            <person name="Li S."/>
            <person name="Yu J."/>
            <person name="Hong S."/>
            <person name="Yu X."/>
            <person name="Zou P."/>
            <person name="Chen C."/>
            <person name="Chang X."/>
            <person name="Wang W."/>
            <person name="Lv Y."/>
            <person name="Sun Y."/>
            <person name="Ma L."/>
            <person name="Shen B."/>
            <person name="Zhu C."/>
        </authorList>
    </citation>
    <scope>NUCLEOTIDE SEQUENCE [LARGE SCALE GENOMIC DNA]</scope>
</reference>
<dbReference type="EMBL" id="ATLV01012344">
    <property type="status" value="NOT_ANNOTATED_CDS"/>
    <property type="molecule type" value="Genomic_DNA"/>
</dbReference>
<evidence type="ECO:0000313" key="3">
    <source>
        <dbReference type="Proteomes" id="UP000030765"/>
    </source>
</evidence>
<proteinExistence type="predicted"/>
<reference evidence="2" key="2">
    <citation type="submission" date="2020-05" db="UniProtKB">
        <authorList>
            <consortium name="EnsemblMetazoa"/>
        </authorList>
    </citation>
    <scope>IDENTIFICATION</scope>
</reference>
<accession>A0A084VEX8</accession>
<keyword evidence="3" id="KW-1185">Reference proteome</keyword>
<dbReference type="Proteomes" id="UP000030765">
    <property type="component" value="Unassembled WGS sequence"/>
</dbReference>
<dbReference type="EMBL" id="KE524784">
    <property type="protein sequence ID" value="KFB36522.1"/>
    <property type="molecule type" value="Genomic_DNA"/>
</dbReference>
<dbReference type="EnsemblMetazoa" id="ASIC003676-RA">
    <property type="protein sequence ID" value="ASIC003676-PA"/>
    <property type="gene ID" value="ASIC003676"/>
</dbReference>
<dbReference type="VEuPathDB" id="VectorBase:ASIC003676"/>
<name>A0A084VEX8_ANOSI</name>
<organism evidence="1">
    <name type="scientific">Anopheles sinensis</name>
    <name type="common">Mosquito</name>
    <dbReference type="NCBI Taxonomy" id="74873"/>
    <lineage>
        <taxon>Eukaryota</taxon>
        <taxon>Metazoa</taxon>
        <taxon>Ecdysozoa</taxon>
        <taxon>Arthropoda</taxon>
        <taxon>Hexapoda</taxon>
        <taxon>Insecta</taxon>
        <taxon>Pterygota</taxon>
        <taxon>Neoptera</taxon>
        <taxon>Endopterygota</taxon>
        <taxon>Diptera</taxon>
        <taxon>Nematocera</taxon>
        <taxon>Culicoidea</taxon>
        <taxon>Culicidae</taxon>
        <taxon>Anophelinae</taxon>
        <taxon>Anopheles</taxon>
    </lineage>
</organism>
<evidence type="ECO:0000313" key="2">
    <source>
        <dbReference type="EnsemblMetazoa" id="ASIC003676-PA"/>
    </source>
</evidence>
<dbReference type="AlphaFoldDB" id="A0A084VEX8"/>
<gene>
    <name evidence="1" type="ORF">ZHAS_00003676</name>
</gene>